<name>A0AAV0Q024_9ROSI</name>
<comment type="subcellular location">
    <subcellularLocation>
        <location evidence="1 9">Nucleus</location>
    </subcellularLocation>
</comment>
<evidence type="ECO:0000256" key="4">
    <source>
        <dbReference type="ARBA" id="ARBA00022728"/>
    </source>
</evidence>
<comment type="function">
    <text evidence="9">Plays a role in pre-mRNA splicing as a core component of the spliceosomal U1, U2, U4 and U5 small nuclear ribonucleoproteins (snRNPs), the building blocks of the spliceosome.</text>
</comment>
<keyword evidence="3 9" id="KW-0507">mRNA processing</keyword>
<dbReference type="InterPro" id="IPR027078">
    <property type="entry name" value="snRNP-E"/>
</dbReference>
<reference evidence="10" key="1">
    <citation type="submission" date="2022-08" db="EMBL/GenBank/DDBJ databases">
        <authorList>
            <person name="Gutierrez-Valencia J."/>
        </authorList>
    </citation>
    <scope>NUCLEOTIDE SEQUENCE</scope>
</reference>
<organism evidence="10 11">
    <name type="scientific">Linum tenue</name>
    <dbReference type="NCBI Taxonomy" id="586396"/>
    <lineage>
        <taxon>Eukaryota</taxon>
        <taxon>Viridiplantae</taxon>
        <taxon>Streptophyta</taxon>
        <taxon>Embryophyta</taxon>
        <taxon>Tracheophyta</taxon>
        <taxon>Spermatophyta</taxon>
        <taxon>Magnoliopsida</taxon>
        <taxon>eudicotyledons</taxon>
        <taxon>Gunneridae</taxon>
        <taxon>Pentapetalae</taxon>
        <taxon>rosids</taxon>
        <taxon>fabids</taxon>
        <taxon>Malpighiales</taxon>
        <taxon>Linaceae</taxon>
        <taxon>Linum</taxon>
    </lineage>
</organism>
<dbReference type="GO" id="GO:0003723">
    <property type="term" value="F:RNA binding"/>
    <property type="evidence" value="ECO:0007669"/>
    <property type="project" value="UniProtKB-KW"/>
</dbReference>
<dbReference type="GO" id="GO:0005687">
    <property type="term" value="C:U4 snRNP"/>
    <property type="evidence" value="ECO:0007669"/>
    <property type="project" value="UniProtKB-UniRule"/>
</dbReference>
<evidence type="ECO:0000313" key="11">
    <source>
        <dbReference type="Proteomes" id="UP001154282"/>
    </source>
</evidence>
<evidence type="ECO:0000256" key="7">
    <source>
        <dbReference type="ARBA" id="ARBA00023242"/>
    </source>
</evidence>
<dbReference type="PANTHER" id="PTHR11193">
    <property type="entry name" value="SMALL NUCLEAR RIBONUCLEOPROTEIN E"/>
    <property type="match status" value="1"/>
</dbReference>
<keyword evidence="6 9" id="KW-0508">mRNA splicing</keyword>
<dbReference type="Gene3D" id="2.30.30.100">
    <property type="match status" value="1"/>
</dbReference>
<evidence type="ECO:0000256" key="8">
    <source>
        <dbReference type="ARBA" id="ARBA00023274"/>
    </source>
</evidence>
<keyword evidence="11" id="KW-1185">Reference proteome</keyword>
<gene>
    <name evidence="10" type="ORF">LITE_LOCUS40524</name>
</gene>
<evidence type="ECO:0000256" key="9">
    <source>
        <dbReference type="RuleBase" id="RU365053"/>
    </source>
</evidence>
<dbReference type="GO" id="GO:0005685">
    <property type="term" value="C:U1 snRNP"/>
    <property type="evidence" value="ECO:0007669"/>
    <property type="project" value="UniProtKB-UniRule"/>
</dbReference>
<dbReference type="AlphaFoldDB" id="A0AAV0Q024"/>
<evidence type="ECO:0000256" key="1">
    <source>
        <dbReference type="ARBA" id="ARBA00004123"/>
    </source>
</evidence>
<dbReference type="GO" id="GO:0005681">
    <property type="term" value="C:spliceosomal complex"/>
    <property type="evidence" value="ECO:0007669"/>
    <property type="project" value="UniProtKB-KW"/>
</dbReference>
<evidence type="ECO:0000313" key="10">
    <source>
        <dbReference type="EMBL" id="CAI0475751.1"/>
    </source>
</evidence>
<keyword evidence="4 9" id="KW-0747">Spliceosome</keyword>
<evidence type="ECO:0000256" key="5">
    <source>
        <dbReference type="ARBA" id="ARBA00022884"/>
    </source>
</evidence>
<accession>A0AAV0Q024</accession>
<dbReference type="Proteomes" id="UP001154282">
    <property type="component" value="Unassembled WGS sequence"/>
</dbReference>
<evidence type="ECO:0000256" key="3">
    <source>
        <dbReference type="ARBA" id="ARBA00022664"/>
    </source>
</evidence>
<dbReference type="GO" id="GO:0046540">
    <property type="term" value="C:U4/U6 x U5 tri-snRNP complex"/>
    <property type="evidence" value="ECO:0007669"/>
    <property type="project" value="UniProtKB-UniRule"/>
</dbReference>
<proteinExistence type="inferred from homology"/>
<evidence type="ECO:0000256" key="6">
    <source>
        <dbReference type="ARBA" id="ARBA00023187"/>
    </source>
</evidence>
<feature type="non-terminal residue" evidence="10">
    <location>
        <position position="1"/>
    </location>
</feature>
<dbReference type="GO" id="GO:0005686">
    <property type="term" value="C:U2 snRNP"/>
    <property type="evidence" value="ECO:0007669"/>
    <property type="project" value="UniProtKB-UniRule"/>
</dbReference>
<keyword evidence="5 9" id="KW-0694">RNA-binding</keyword>
<comment type="similarity">
    <text evidence="2 9">Belongs to the snRNP Sm proteins family.</text>
</comment>
<evidence type="ECO:0000256" key="2">
    <source>
        <dbReference type="ARBA" id="ARBA00006850"/>
    </source>
</evidence>
<dbReference type="GO" id="GO:0000387">
    <property type="term" value="P:spliceosomal snRNP assembly"/>
    <property type="evidence" value="ECO:0007669"/>
    <property type="project" value="UniProtKB-UniRule"/>
</dbReference>
<keyword evidence="8 9" id="KW-0687">Ribonucleoprotein</keyword>
<sequence>SRVLLSPSPGFFGGVVAVAGGRSGRPSRLRLSSLQLRLCSALLAPLLGLLCLATSARESISGDSAAMASTKVQRIMTQPINLIFRFLQSKARIQIWLFEQKDLRIEGRIIVSGFPTTDY</sequence>
<keyword evidence="7 9" id="KW-0539">Nucleus</keyword>
<dbReference type="GO" id="GO:0005682">
    <property type="term" value="C:U5 snRNP"/>
    <property type="evidence" value="ECO:0007669"/>
    <property type="project" value="UniProtKB-UniRule"/>
</dbReference>
<dbReference type="CDD" id="cd01718">
    <property type="entry name" value="Sm_E"/>
    <property type="match status" value="1"/>
</dbReference>
<comment type="caution">
    <text evidence="10">The sequence shown here is derived from an EMBL/GenBank/DDBJ whole genome shotgun (WGS) entry which is preliminary data.</text>
</comment>
<protein>
    <recommendedName>
        <fullName evidence="9">Small nuclear ribonucleoprotein E</fullName>
        <shortName evidence="9">snRNP-E</shortName>
    </recommendedName>
    <alternativeName>
        <fullName evidence="9">Sm protein E</fullName>
    </alternativeName>
</protein>
<dbReference type="EMBL" id="CAMGYJ010000009">
    <property type="protein sequence ID" value="CAI0475751.1"/>
    <property type="molecule type" value="Genomic_DNA"/>
</dbReference>